<dbReference type="EMBL" id="NWBP01000016">
    <property type="protein sequence ID" value="PCC83128.1"/>
    <property type="molecule type" value="Genomic_DNA"/>
</dbReference>
<proteinExistence type="predicted"/>
<dbReference type="Proteomes" id="UP000218690">
    <property type="component" value="Unassembled WGS sequence"/>
</dbReference>
<accession>A0A2A4ALY6</accession>
<organism evidence="1 2">
    <name type="scientific">Corynebacterium accolens</name>
    <dbReference type="NCBI Taxonomy" id="38284"/>
    <lineage>
        <taxon>Bacteria</taxon>
        <taxon>Bacillati</taxon>
        <taxon>Actinomycetota</taxon>
        <taxon>Actinomycetes</taxon>
        <taxon>Mycobacteriales</taxon>
        <taxon>Corynebacteriaceae</taxon>
        <taxon>Corynebacterium</taxon>
    </lineage>
</organism>
<gene>
    <name evidence="1" type="ORF">COM45_04855</name>
</gene>
<evidence type="ECO:0000313" key="2">
    <source>
        <dbReference type="Proteomes" id="UP000218690"/>
    </source>
</evidence>
<name>A0A2A4ALY6_9CORY</name>
<comment type="caution">
    <text evidence="1">The sequence shown here is derived from an EMBL/GenBank/DDBJ whole genome shotgun (WGS) entry which is preliminary data.</text>
</comment>
<sequence>MSQVDEQHLRHLARHLANLYQELNSLKYSRPTPPEARVMKPTPGPQSPGNWLYVSCWLEQSMRLREVAFNALGDVQVKIRDNETGPIDLCTKLAFHAQAISELDWASDLTDELEHQAKVIGRHCRQRTAREVADAEEPRHGAEHIARQLRARGIPTTADTIRGWGKSGRITTQPIPWGNNTQNGYLLTEALNHAKAQQ</sequence>
<reference evidence="1 2" key="1">
    <citation type="submission" date="2017-09" db="EMBL/GenBank/DDBJ databases">
        <title>Draft Genome Sequence of Corynebacterium accolens AH4003.</title>
        <authorList>
            <person name="Chen Y."/>
            <person name="Oosthuysen W.F."/>
            <person name="Kelley S."/>
            <person name="Horswill A."/>
        </authorList>
    </citation>
    <scope>NUCLEOTIDE SEQUENCE [LARGE SCALE GENOMIC DNA]</scope>
    <source>
        <strain evidence="1 2">AH4003</strain>
    </source>
</reference>
<dbReference type="AlphaFoldDB" id="A0A2A4ALY6"/>
<protein>
    <submittedName>
        <fullName evidence="1">Uncharacterized protein</fullName>
    </submittedName>
</protein>
<evidence type="ECO:0000313" key="1">
    <source>
        <dbReference type="EMBL" id="PCC83128.1"/>
    </source>
</evidence>